<name>A0A9Q0TWL4_SALPP</name>
<evidence type="ECO:0008006" key="3">
    <source>
        <dbReference type="Google" id="ProtNLM"/>
    </source>
</evidence>
<evidence type="ECO:0000313" key="2">
    <source>
        <dbReference type="Proteomes" id="UP001151532"/>
    </source>
</evidence>
<accession>A0A9Q0TWL4</accession>
<reference evidence="1" key="2">
    <citation type="journal article" date="2023" name="Int. J. Mol. Sci.">
        <title>De Novo Assembly and Annotation of 11 Diverse Shrub Willow (Salix) Genomes Reveals Novel Gene Organization in Sex-Linked Regions.</title>
        <authorList>
            <person name="Hyden B."/>
            <person name="Feng K."/>
            <person name="Yates T.B."/>
            <person name="Jawdy S."/>
            <person name="Cereghino C."/>
            <person name="Smart L.B."/>
            <person name="Muchero W."/>
        </authorList>
    </citation>
    <scope>NUCLEOTIDE SEQUENCE</scope>
    <source>
        <tissue evidence="1">Shoot tip</tissue>
    </source>
</reference>
<proteinExistence type="predicted"/>
<sequence>MLVLGLCKADDLEAAEESFDWMLKWQPHNGLDLYECFRDKIQYAEIPEAALFKTETDYSGNHVLLLDIYPAAGRWGHVAKQARLFKVTAMLQFPDVNLGLEDPRLKAEKKAIGVTAGGNNIVGIYMKNVANWQATTLTLLLALLEHDSLEEELP</sequence>
<organism evidence="1 2">
    <name type="scientific">Salix purpurea</name>
    <name type="common">Purple osier willow</name>
    <dbReference type="NCBI Taxonomy" id="77065"/>
    <lineage>
        <taxon>Eukaryota</taxon>
        <taxon>Viridiplantae</taxon>
        <taxon>Streptophyta</taxon>
        <taxon>Embryophyta</taxon>
        <taxon>Tracheophyta</taxon>
        <taxon>Spermatophyta</taxon>
        <taxon>Magnoliopsida</taxon>
        <taxon>eudicotyledons</taxon>
        <taxon>Gunneridae</taxon>
        <taxon>Pentapetalae</taxon>
        <taxon>rosids</taxon>
        <taxon>fabids</taxon>
        <taxon>Malpighiales</taxon>
        <taxon>Salicaceae</taxon>
        <taxon>Saliceae</taxon>
        <taxon>Salix</taxon>
    </lineage>
</organism>
<comment type="caution">
    <text evidence="1">The sequence shown here is derived from an EMBL/GenBank/DDBJ whole genome shotgun (WGS) entry which is preliminary data.</text>
</comment>
<evidence type="ECO:0000313" key="1">
    <source>
        <dbReference type="EMBL" id="KAJ6719088.1"/>
    </source>
</evidence>
<dbReference type="EMBL" id="JAPFFK010000014">
    <property type="protein sequence ID" value="KAJ6719088.1"/>
    <property type="molecule type" value="Genomic_DNA"/>
</dbReference>
<gene>
    <name evidence="1" type="ORF">OIU79_006869</name>
</gene>
<reference evidence="1" key="1">
    <citation type="submission" date="2022-11" db="EMBL/GenBank/DDBJ databases">
        <authorList>
            <person name="Hyden B.L."/>
            <person name="Feng K."/>
            <person name="Yates T."/>
            <person name="Jawdy S."/>
            <person name="Smart L.B."/>
            <person name="Muchero W."/>
        </authorList>
    </citation>
    <scope>NUCLEOTIDE SEQUENCE</scope>
    <source>
        <tissue evidence="1">Shoot tip</tissue>
    </source>
</reference>
<dbReference type="AlphaFoldDB" id="A0A9Q0TWL4"/>
<protein>
    <recommendedName>
        <fullName evidence="3">Pentatricopeptide repeat-containing protein</fullName>
    </recommendedName>
</protein>
<keyword evidence="2" id="KW-1185">Reference proteome</keyword>
<dbReference type="Proteomes" id="UP001151532">
    <property type="component" value="Chromosome 10"/>
</dbReference>